<evidence type="ECO:0000313" key="6">
    <source>
        <dbReference type="EMBL" id="PIR68214.1"/>
    </source>
</evidence>
<feature type="transmembrane region" description="Helical" evidence="5">
    <location>
        <begin position="59"/>
        <end position="78"/>
    </location>
</feature>
<evidence type="ECO:0000256" key="3">
    <source>
        <dbReference type="ARBA" id="ARBA00022989"/>
    </source>
</evidence>
<keyword evidence="3 5" id="KW-1133">Transmembrane helix</keyword>
<comment type="subcellular location">
    <subcellularLocation>
        <location evidence="1">Membrane</location>
        <topology evidence="1">Multi-pass membrane protein</topology>
    </subcellularLocation>
</comment>
<gene>
    <name evidence="6" type="ORF">COU49_02630</name>
</gene>
<keyword evidence="2 5" id="KW-0812">Transmembrane</keyword>
<proteinExistence type="predicted"/>
<dbReference type="Gene3D" id="1.20.1280.290">
    <property type="match status" value="1"/>
</dbReference>
<dbReference type="Proteomes" id="UP000230094">
    <property type="component" value="Unassembled WGS sequence"/>
</dbReference>
<comment type="caution">
    <text evidence="6">The sequence shown here is derived from an EMBL/GenBank/DDBJ whole genome shotgun (WGS) entry which is preliminary data.</text>
</comment>
<evidence type="ECO:0000313" key="7">
    <source>
        <dbReference type="Proteomes" id="UP000230094"/>
    </source>
</evidence>
<feature type="transmembrane region" description="Helical" evidence="5">
    <location>
        <begin position="35"/>
        <end position="53"/>
    </location>
</feature>
<name>A0A2H0TCU8_9BACT</name>
<accession>A0A2H0TCU8</accession>
<evidence type="ECO:0000256" key="5">
    <source>
        <dbReference type="SAM" id="Phobius"/>
    </source>
</evidence>
<evidence type="ECO:0000256" key="4">
    <source>
        <dbReference type="ARBA" id="ARBA00023136"/>
    </source>
</evidence>
<protein>
    <recommendedName>
        <fullName evidence="8">Lipid A biosynthesis N-terminal domain-containing protein</fullName>
    </recommendedName>
</protein>
<dbReference type="InterPro" id="IPR006603">
    <property type="entry name" value="PQ-loop_rpt"/>
</dbReference>
<sequence length="86" mass="9711">MNIIFYLPAILFVISGLPQMIKLIKTKSSEDISILMYLITFLAVTIVVIDAYLVKNNSILVSNLASLIIITINTILVIKYRKKKII</sequence>
<dbReference type="AlphaFoldDB" id="A0A2H0TCU8"/>
<evidence type="ECO:0000256" key="1">
    <source>
        <dbReference type="ARBA" id="ARBA00004141"/>
    </source>
</evidence>
<dbReference type="GO" id="GO:0016020">
    <property type="term" value="C:membrane"/>
    <property type="evidence" value="ECO:0007669"/>
    <property type="project" value="UniProtKB-SubCell"/>
</dbReference>
<evidence type="ECO:0008006" key="8">
    <source>
        <dbReference type="Google" id="ProtNLM"/>
    </source>
</evidence>
<evidence type="ECO:0000256" key="2">
    <source>
        <dbReference type="ARBA" id="ARBA00022692"/>
    </source>
</evidence>
<reference evidence="7" key="1">
    <citation type="submission" date="2017-09" db="EMBL/GenBank/DDBJ databases">
        <title>Depth-based differentiation of microbial function through sediment-hosted aquifers and enrichment of novel symbionts in the deep terrestrial subsurface.</title>
        <authorList>
            <person name="Probst A.J."/>
            <person name="Ladd B."/>
            <person name="Jarett J.K."/>
            <person name="Geller-Mcgrath D.E."/>
            <person name="Sieber C.M.K."/>
            <person name="Emerson J.B."/>
            <person name="Anantharaman K."/>
            <person name="Thomas B.C."/>
            <person name="Malmstrom R."/>
            <person name="Stieglmeier M."/>
            <person name="Klingl A."/>
            <person name="Woyke T."/>
            <person name="Ryan C.M."/>
            <person name="Banfield J.F."/>
        </authorList>
    </citation>
    <scope>NUCLEOTIDE SEQUENCE [LARGE SCALE GENOMIC DNA]</scope>
</reference>
<keyword evidence="4 5" id="KW-0472">Membrane</keyword>
<dbReference type="EMBL" id="PFCQ01000013">
    <property type="protein sequence ID" value="PIR68214.1"/>
    <property type="molecule type" value="Genomic_DNA"/>
</dbReference>
<dbReference type="Pfam" id="PF04193">
    <property type="entry name" value="PQ-loop"/>
    <property type="match status" value="1"/>
</dbReference>
<organism evidence="6 7">
    <name type="scientific">Candidatus Nomurabacteria bacterium CG10_big_fil_rev_8_21_14_0_10_35_16</name>
    <dbReference type="NCBI Taxonomy" id="1974731"/>
    <lineage>
        <taxon>Bacteria</taxon>
        <taxon>Candidatus Nomuraibacteriota</taxon>
    </lineage>
</organism>
<feature type="transmembrane region" description="Helical" evidence="5">
    <location>
        <begin position="6"/>
        <end position="23"/>
    </location>
</feature>